<feature type="region of interest" description="Disordered" evidence="1">
    <location>
        <begin position="100"/>
        <end position="123"/>
    </location>
</feature>
<proteinExistence type="predicted"/>
<dbReference type="EMBL" id="CP007536">
    <property type="protein sequence ID" value="AIC14665.1"/>
    <property type="molecule type" value="Genomic_DNA"/>
</dbReference>
<name>A0A060HH37_9ARCH</name>
<dbReference type="Proteomes" id="UP000027093">
    <property type="component" value="Chromosome"/>
</dbReference>
<evidence type="ECO:0000313" key="2">
    <source>
        <dbReference type="EMBL" id="AIC14665.1"/>
    </source>
</evidence>
<keyword evidence="3" id="KW-1185">Reference proteome</keyword>
<organism evidence="2 3">
    <name type="scientific">Nitrososphaera viennensis EN76</name>
    <dbReference type="NCBI Taxonomy" id="926571"/>
    <lineage>
        <taxon>Archaea</taxon>
        <taxon>Nitrososphaerota</taxon>
        <taxon>Nitrososphaeria</taxon>
        <taxon>Nitrososphaerales</taxon>
        <taxon>Nitrososphaeraceae</taxon>
        <taxon>Nitrososphaera</taxon>
    </lineage>
</organism>
<evidence type="ECO:0000256" key="1">
    <source>
        <dbReference type="SAM" id="MobiDB-lite"/>
    </source>
</evidence>
<dbReference type="KEGG" id="nvn:NVIE_004690"/>
<dbReference type="AlphaFoldDB" id="A0A060HH37"/>
<dbReference type="HOGENOM" id="CLU_1253623_0_0_2"/>
<sequence length="226" mass="25032">MEDITAGLSSGNNSEARFTINVKEGIVELEGKESFVDKHLEKFEEIFKTAVKEAIASGMQQQNVALKAQVALPQEVHEVPQVPDGQATTTTTAAVAAKPTAASPARHAPRVAPTLPPIPVDLKANESKPGLREFYAEKKPQNHYEKTAVFAYYITKFNKQQEVKFGEILSCYEEVNEKKPSVIDIVKNSVRYKGWLEQGSDKFSTRLTISGENYVKFDMPKKDATA</sequence>
<gene>
    <name evidence="2" type="ORF">NVIE_004690</name>
</gene>
<accession>A0A060HH37</accession>
<protein>
    <submittedName>
        <fullName evidence="2">Uncharacterized protein</fullName>
    </submittedName>
</protein>
<evidence type="ECO:0000313" key="3">
    <source>
        <dbReference type="Proteomes" id="UP000027093"/>
    </source>
</evidence>
<reference evidence="2 3" key="1">
    <citation type="journal article" date="2014" name="Int. J. Syst. Evol. Microbiol.">
        <title>Nitrososphaera viennensis gen. nov., sp. nov., an aerobic and mesophilic, ammonia-oxidizing archaeon from soil and a member of the archaeal phylum Thaumarchaeota.</title>
        <authorList>
            <person name="Stieglmeier M."/>
            <person name="Klingl A."/>
            <person name="Alves R.J."/>
            <person name="Rittmann S.K."/>
            <person name="Melcher M."/>
            <person name="Leisch N."/>
            <person name="Schleper C."/>
        </authorList>
    </citation>
    <scope>NUCLEOTIDE SEQUENCE [LARGE SCALE GENOMIC DNA]</scope>
    <source>
        <strain evidence="2">EN76</strain>
    </source>
</reference>